<dbReference type="InterPro" id="IPR004136">
    <property type="entry name" value="NMO"/>
</dbReference>
<evidence type="ECO:0000256" key="2">
    <source>
        <dbReference type="ARBA" id="ARBA00022643"/>
    </source>
</evidence>
<reference evidence="6 7" key="1">
    <citation type="journal article" date="2019" name="Nat. Microbiol.">
        <title>Mediterranean grassland soil C-N compound turnover is dependent on rainfall and depth, and is mediated by genomically divergent microorganisms.</title>
        <authorList>
            <person name="Diamond S."/>
            <person name="Andeer P.F."/>
            <person name="Li Z."/>
            <person name="Crits-Christoph A."/>
            <person name="Burstein D."/>
            <person name="Anantharaman K."/>
            <person name="Lane K.R."/>
            <person name="Thomas B.C."/>
            <person name="Pan C."/>
            <person name="Northen T.R."/>
            <person name="Banfield J.F."/>
        </authorList>
    </citation>
    <scope>NUCLEOTIDE SEQUENCE [LARGE SCALE GENOMIC DNA]</scope>
    <source>
        <strain evidence="5">NP_5</strain>
        <strain evidence="4">NP_7</strain>
    </source>
</reference>
<evidence type="ECO:0000313" key="6">
    <source>
        <dbReference type="Proteomes" id="UP000320048"/>
    </source>
</evidence>
<name>A0A537JF57_9BACT</name>
<evidence type="ECO:0000313" key="4">
    <source>
        <dbReference type="EMBL" id="TMI81982.1"/>
    </source>
</evidence>
<dbReference type="Proteomes" id="UP000320048">
    <property type="component" value="Unassembled WGS sequence"/>
</dbReference>
<keyword evidence="4" id="KW-0503">Monooxygenase</keyword>
<sequence>MLRTPLCRALGIEYPIFSVGFGGGAGPELVAAVSNSGACGVLGGAGKEAAYLRGEIQRVRTLTRKPFGVNLILAVLKEGQIEACLEENVPLLVLFWGDPTPYIPKARDLGTKVFIQVGSVDEAKPAAKAGVDAVIAQGSEAGGHVKGRIALSNLLPAVVDAVKPVPVIAAGGIADGRGLVAALNLGAQGVSMGTRFVASHEAFVPREYKEQVAQSTAEDTVYSALFDGGWRDAPHRTLRNKVVEEWEAAGRPPSGRRPGEGTVFGTRTRAGVAQDVMRYDAIMLTPEFKGAIDYAPLWAGESCSLVNDIKPAAQIVNDIIREGEEVIAELERT</sequence>
<comment type="caution">
    <text evidence="4">The sequence shown here is derived from an EMBL/GenBank/DDBJ whole genome shotgun (WGS) entry which is preliminary data.</text>
</comment>
<dbReference type="GO" id="GO:0018580">
    <property type="term" value="F:nitronate monooxygenase activity"/>
    <property type="evidence" value="ECO:0007669"/>
    <property type="project" value="InterPro"/>
</dbReference>
<evidence type="ECO:0000256" key="3">
    <source>
        <dbReference type="ARBA" id="ARBA00023002"/>
    </source>
</evidence>
<protein>
    <submittedName>
        <fullName evidence="4">Nitronate monooxygenase</fullName>
    </submittedName>
</protein>
<dbReference type="EMBL" id="VBAO01000147">
    <property type="protein sequence ID" value="TMI81982.1"/>
    <property type="molecule type" value="Genomic_DNA"/>
</dbReference>
<dbReference type="CDD" id="cd04730">
    <property type="entry name" value="NPD_like"/>
    <property type="match status" value="1"/>
</dbReference>
<keyword evidence="1" id="KW-0285">Flavoprotein</keyword>
<organism evidence="4 6">
    <name type="scientific">Candidatus Segetimicrobium genomatis</name>
    <dbReference type="NCBI Taxonomy" id="2569760"/>
    <lineage>
        <taxon>Bacteria</taxon>
        <taxon>Bacillati</taxon>
        <taxon>Candidatus Sysuimicrobiota</taxon>
        <taxon>Candidatus Sysuimicrobiia</taxon>
        <taxon>Candidatus Sysuimicrobiales</taxon>
        <taxon>Candidatus Segetimicrobiaceae</taxon>
        <taxon>Candidatus Segetimicrobium</taxon>
    </lineage>
</organism>
<dbReference type="Gene3D" id="3.20.20.70">
    <property type="entry name" value="Aldolase class I"/>
    <property type="match status" value="1"/>
</dbReference>
<dbReference type="SUPFAM" id="SSF51412">
    <property type="entry name" value="Inosine monophosphate dehydrogenase (IMPDH)"/>
    <property type="match status" value="1"/>
</dbReference>
<dbReference type="EMBL" id="VBAM01000247">
    <property type="protein sequence ID" value="TMJ11121.1"/>
    <property type="molecule type" value="Genomic_DNA"/>
</dbReference>
<evidence type="ECO:0000313" key="5">
    <source>
        <dbReference type="EMBL" id="TMJ11121.1"/>
    </source>
</evidence>
<dbReference type="AlphaFoldDB" id="A0A537JF57"/>
<evidence type="ECO:0000256" key="1">
    <source>
        <dbReference type="ARBA" id="ARBA00022630"/>
    </source>
</evidence>
<keyword evidence="2" id="KW-0288">FMN</keyword>
<dbReference type="Pfam" id="PF03060">
    <property type="entry name" value="NMO"/>
    <property type="match status" value="2"/>
</dbReference>
<dbReference type="InterPro" id="IPR013785">
    <property type="entry name" value="Aldolase_TIM"/>
</dbReference>
<accession>A0A537JF57</accession>
<proteinExistence type="predicted"/>
<evidence type="ECO:0000313" key="7">
    <source>
        <dbReference type="Proteomes" id="UP000320393"/>
    </source>
</evidence>
<dbReference type="Proteomes" id="UP000320393">
    <property type="component" value="Unassembled WGS sequence"/>
</dbReference>
<gene>
    <name evidence="5" type="ORF">E6H02_07210</name>
    <name evidence="4" type="ORF">E6H04_05665</name>
</gene>
<dbReference type="PANTHER" id="PTHR32332">
    <property type="entry name" value="2-NITROPROPANE DIOXYGENASE"/>
    <property type="match status" value="1"/>
</dbReference>
<dbReference type="PANTHER" id="PTHR32332:SF20">
    <property type="entry name" value="2-NITROPROPANE DIOXYGENASE-LIKE PROTEIN"/>
    <property type="match status" value="1"/>
</dbReference>
<keyword evidence="3" id="KW-0560">Oxidoreductase</keyword>